<dbReference type="SUPFAM" id="SSF48600">
    <property type="entry name" value="Chorismate mutase II"/>
    <property type="match status" value="1"/>
</dbReference>
<accession>A0A840Y726</accession>
<dbReference type="PROSITE" id="PS51168">
    <property type="entry name" value="CHORISMATE_MUT_2"/>
    <property type="match status" value="1"/>
</dbReference>
<dbReference type="Gene3D" id="1.20.59.10">
    <property type="entry name" value="Chorismate mutase"/>
    <property type="match status" value="1"/>
</dbReference>
<organism evidence="3 4">
    <name type="scientific">Muricoccus pecuniae</name>
    <dbReference type="NCBI Taxonomy" id="693023"/>
    <lineage>
        <taxon>Bacteria</taxon>
        <taxon>Pseudomonadati</taxon>
        <taxon>Pseudomonadota</taxon>
        <taxon>Alphaproteobacteria</taxon>
        <taxon>Acetobacterales</taxon>
        <taxon>Roseomonadaceae</taxon>
        <taxon>Muricoccus</taxon>
    </lineage>
</organism>
<proteinExistence type="predicted"/>
<dbReference type="EC" id="5.4.99.5" evidence="1"/>
<dbReference type="Pfam" id="PF01817">
    <property type="entry name" value="CM_2"/>
    <property type="match status" value="1"/>
</dbReference>
<comment type="caution">
    <text evidence="3">The sequence shown here is derived from an EMBL/GenBank/DDBJ whole genome shotgun (WGS) entry which is preliminary data.</text>
</comment>
<dbReference type="SMART" id="SM00830">
    <property type="entry name" value="CM_2"/>
    <property type="match status" value="1"/>
</dbReference>
<dbReference type="AlphaFoldDB" id="A0A840Y726"/>
<keyword evidence="4" id="KW-1185">Reference proteome</keyword>
<dbReference type="RefSeq" id="WP_184520882.1">
    <property type="nucleotide sequence ID" value="NZ_JACIJD010000021.1"/>
</dbReference>
<evidence type="ECO:0000259" key="2">
    <source>
        <dbReference type="PROSITE" id="PS51168"/>
    </source>
</evidence>
<feature type="domain" description="Chorismate mutase" evidence="2">
    <location>
        <begin position="26"/>
        <end position="116"/>
    </location>
</feature>
<protein>
    <recommendedName>
        <fullName evidence="1">chorismate mutase</fullName>
        <ecNumber evidence="1">5.4.99.5</ecNumber>
    </recommendedName>
</protein>
<dbReference type="GO" id="GO:0004106">
    <property type="term" value="F:chorismate mutase activity"/>
    <property type="evidence" value="ECO:0007669"/>
    <property type="project" value="UniProtKB-EC"/>
</dbReference>
<dbReference type="GO" id="GO:0046417">
    <property type="term" value="P:chorismate metabolic process"/>
    <property type="evidence" value="ECO:0007669"/>
    <property type="project" value="InterPro"/>
</dbReference>
<evidence type="ECO:0000313" key="3">
    <source>
        <dbReference type="EMBL" id="MBB5695690.1"/>
    </source>
</evidence>
<name>A0A840Y726_9PROT</name>
<dbReference type="InterPro" id="IPR036979">
    <property type="entry name" value="CM_dom_sf"/>
</dbReference>
<dbReference type="InterPro" id="IPR036263">
    <property type="entry name" value="Chorismate_II_sf"/>
</dbReference>
<dbReference type="Proteomes" id="UP000580654">
    <property type="component" value="Unassembled WGS sequence"/>
</dbReference>
<evidence type="ECO:0000256" key="1">
    <source>
        <dbReference type="ARBA" id="ARBA00012404"/>
    </source>
</evidence>
<sequence length="292" mass="29951">MPDPVLANPGLANPGLADPALADPSVVQPSALAAARAEFDAIDDALHDLLMRRAALSAQLSAQGMKAGGASFRPGREALILRRLFARHRGPMPRETVARLWREVIASSLRLQSDFSVAALAETQAAARGHFGLDTPLRCHAGPAPALAALSAGESPVAVLPAPVDGEPAKAAWWVGLDAPRLQVVAALPFLLGPGQALPGALVVARFAADATPRDRGLIRLERASGSSRDALMAALDAAGLTPRRLILPAGGPHALAEVEGLVGAEDPRLAALAPLGPTVIGGYAEPEPEPA</sequence>
<gene>
    <name evidence="3" type="ORF">FHS87_003755</name>
</gene>
<dbReference type="InterPro" id="IPR002701">
    <property type="entry name" value="CM_II_prokaryot"/>
</dbReference>
<reference evidence="3 4" key="1">
    <citation type="submission" date="2020-08" db="EMBL/GenBank/DDBJ databases">
        <title>Genomic Encyclopedia of Type Strains, Phase IV (KMG-IV): sequencing the most valuable type-strain genomes for metagenomic binning, comparative biology and taxonomic classification.</title>
        <authorList>
            <person name="Goeker M."/>
        </authorList>
    </citation>
    <scope>NUCLEOTIDE SEQUENCE [LARGE SCALE GENOMIC DNA]</scope>
    <source>
        <strain evidence="3 4">DSM 25622</strain>
    </source>
</reference>
<dbReference type="EMBL" id="JACIJD010000021">
    <property type="protein sequence ID" value="MBB5695690.1"/>
    <property type="molecule type" value="Genomic_DNA"/>
</dbReference>
<evidence type="ECO:0000313" key="4">
    <source>
        <dbReference type="Proteomes" id="UP000580654"/>
    </source>
</evidence>